<evidence type="ECO:0008006" key="2">
    <source>
        <dbReference type="Google" id="ProtNLM"/>
    </source>
</evidence>
<accession>A0A6J4TS01</accession>
<protein>
    <recommendedName>
        <fullName evidence="2">Histidine kinase/HSP90-like ATPase domain-containing protein</fullName>
    </recommendedName>
</protein>
<name>A0A6J4TS01_9ACTN</name>
<gene>
    <name evidence="1" type="ORF">AVDCRST_MAG85-3519</name>
</gene>
<reference evidence="1" key="1">
    <citation type="submission" date="2020-02" db="EMBL/GenBank/DDBJ databases">
        <authorList>
            <person name="Meier V. D."/>
        </authorList>
    </citation>
    <scope>NUCLEOTIDE SEQUENCE</scope>
    <source>
        <strain evidence="1">AVDCRST_MAG85</strain>
    </source>
</reference>
<dbReference type="EMBL" id="CADCVT010000390">
    <property type="protein sequence ID" value="CAA9529253.1"/>
    <property type="molecule type" value="Genomic_DNA"/>
</dbReference>
<proteinExistence type="predicted"/>
<sequence>MSPATRNEATILVRNTPLLGPVLTRVIGMLAARAQCPIDRLDDALLVADTVAAHGPDHTVNGTVRVSLAAEEGSLELVIGALRPEGGKALLADAELPGVGNVLERVADSVEVRQDGDGGEELHVRFGFAT</sequence>
<organism evidence="1">
    <name type="scientific">uncultured Solirubrobacteraceae bacterium</name>
    <dbReference type="NCBI Taxonomy" id="1162706"/>
    <lineage>
        <taxon>Bacteria</taxon>
        <taxon>Bacillati</taxon>
        <taxon>Actinomycetota</taxon>
        <taxon>Thermoleophilia</taxon>
        <taxon>Solirubrobacterales</taxon>
        <taxon>Solirubrobacteraceae</taxon>
        <taxon>environmental samples</taxon>
    </lineage>
</organism>
<dbReference type="AlphaFoldDB" id="A0A6J4TS01"/>
<evidence type="ECO:0000313" key="1">
    <source>
        <dbReference type="EMBL" id="CAA9529253.1"/>
    </source>
</evidence>